<organism evidence="4 5">
    <name type="scientific">Syncephalastrum racemosum</name>
    <name type="common">Filamentous fungus</name>
    <dbReference type="NCBI Taxonomy" id="13706"/>
    <lineage>
        <taxon>Eukaryota</taxon>
        <taxon>Fungi</taxon>
        <taxon>Fungi incertae sedis</taxon>
        <taxon>Mucoromycota</taxon>
        <taxon>Mucoromycotina</taxon>
        <taxon>Mucoromycetes</taxon>
        <taxon>Mucorales</taxon>
        <taxon>Syncephalastraceae</taxon>
        <taxon>Syncephalastrum</taxon>
    </lineage>
</organism>
<dbReference type="OrthoDB" id="3196451at2759"/>
<dbReference type="InterPro" id="IPR000198">
    <property type="entry name" value="RhoGAP_dom"/>
</dbReference>
<dbReference type="InterPro" id="IPR008936">
    <property type="entry name" value="Rho_GTPase_activation_prot"/>
</dbReference>
<name>A0A1X2HRY2_SYNRA</name>
<proteinExistence type="predicted"/>
<keyword evidence="5" id="KW-1185">Reference proteome</keyword>
<keyword evidence="1" id="KW-0343">GTPase activation</keyword>
<sequence>MSSFEGVLSPAQKTLIRAWWKKVTVANPNKQGNDDLRDRAKNVFGLPLSESIKYAHSSISYQDERNGQRCYGVIPTIVAKCGSFLKEEGLLVEGIFRMSGSAKRIGMLQQIFDSDHDFGAKFDWSSGGYTVHDAANVMRRFLNHLPEPVITLDYYRPFKDTMQEEFPTIDAKIDAFQNLIECLPLVHQYLLLYIMDLLGLFAMTSDTTRMDIPALAAVFAPGVLSHPDDELNPVGYKESQRVLEFLIQHQDKFSVPRSCLQQNQSLISRDEFNAAKSSSLRRKDSASAFSTRRPQRRRSSSFSKAALSLHNFDLGSISTPQLQRSSTMHSSVAQAYKAELQRQSSSSSSFSSIPTKSNQLRRSNTAPSKRNNGGTIGKSQLPEFPASLHTNGNAHNVKAAAAGRWKSIRRVPSSSRA</sequence>
<dbReference type="Gene3D" id="1.10.555.10">
    <property type="entry name" value="Rho GTPase activation protein"/>
    <property type="match status" value="1"/>
</dbReference>
<feature type="domain" description="Rho-GAP" evidence="3">
    <location>
        <begin position="57"/>
        <end position="254"/>
    </location>
</feature>
<dbReference type="SUPFAM" id="SSF48350">
    <property type="entry name" value="GTPase activation domain, GAP"/>
    <property type="match status" value="1"/>
</dbReference>
<evidence type="ECO:0000259" key="3">
    <source>
        <dbReference type="PROSITE" id="PS50238"/>
    </source>
</evidence>
<dbReference type="InterPro" id="IPR051025">
    <property type="entry name" value="RhoGAP"/>
</dbReference>
<evidence type="ECO:0000256" key="1">
    <source>
        <dbReference type="ARBA" id="ARBA00022468"/>
    </source>
</evidence>
<evidence type="ECO:0000256" key="2">
    <source>
        <dbReference type="SAM" id="MobiDB-lite"/>
    </source>
</evidence>
<comment type="caution">
    <text evidence="4">The sequence shown here is derived from an EMBL/GenBank/DDBJ whole genome shotgun (WGS) entry which is preliminary data.</text>
</comment>
<dbReference type="GO" id="GO:0005096">
    <property type="term" value="F:GTPase activator activity"/>
    <property type="evidence" value="ECO:0007669"/>
    <property type="project" value="UniProtKB-KW"/>
</dbReference>
<feature type="region of interest" description="Disordered" evidence="2">
    <location>
        <begin position="277"/>
        <end position="302"/>
    </location>
</feature>
<dbReference type="EMBL" id="MCGN01000001">
    <property type="protein sequence ID" value="ORZ02355.1"/>
    <property type="molecule type" value="Genomic_DNA"/>
</dbReference>
<dbReference type="PANTHER" id="PTHR15228">
    <property type="entry name" value="SPERMATHECAL PHYSIOLOGY VARIANT"/>
    <property type="match status" value="1"/>
</dbReference>
<dbReference type="GO" id="GO:0060237">
    <property type="term" value="P:regulation of fungal-type cell wall organization"/>
    <property type="evidence" value="ECO:0007669"/>
    <property type="project" value="TreeGrafter"/>
</dbReference>
<accession>A0A1X2HRY2</accession>
<dbReference type="InParanoid" id="A0A1X2HRY2"/>
<feature type="region of interest" description="Disordered" evidence="2">
    <location>
        <begin position="323"/>
        <end position="417"/>
    </location>
</feature>
<feature type="compositionally biased region" description="Polar residues" evidence="2">
    <location>
        <begin position="323"/>
        <end position="333"/>
    </location>
</feature>
<dbReference type="Proteomes" id="UP000242180">
    <property type="component" value="Unassembled WGS sequence"/>
</dbReference>
<dbReference type="GO" id="GO:0007165">
    <property type="term" value="P:signal transduction"/>
    <property type="evidence" value="ECO:0007669"/>
    <property type="project" value="InterPro"/>
</dbReference>
<evidence type="ECO:0000313" key="5">
    <source>
        <dbReference type="Proteomes" id="UP000242180"/>
    </source>
</evidence>
<evidence type="ECO:0000313" key="4">
    <source>
        <dbReference type="EMBL" id="ORZ02355.1"/>
    </source>
</evidence>
<dbReference type="FunCoup" id="A0A1X2HRY2">
    <property type="interactions" value="24"/>
</dbReference>
<dbReference type="PROSITE" id="PS50238">
    <property type="entry name" value="RHOGAP"/>
    <property type="match status" value="1"/>
</dbReference>
<dbReference type="SMART" id="SM00324">
    <property type="entry name" value="RhoGAP"/>
    <property type="match status" value="1"/>
</dbReference>
<feature type="compositionally biased region" description="Polar residues" evidence="2">
    <location>
        <begin position="353"/>
        <end position="373"/>
    </location>
</feature>
<dbReference type="Pfam" id="PF00620">
    <property type="entry name" value="RhoGAP"/>
    <property type="match status" value="1"/>
</dbReference>
<reference evidence="4 5" key="1">
    <citation type="submission" date="2016-07" db="EMBL/GenBank/DDBJ databases">
        <title>Pervasive Adenine N6-methylation of Active Genes in Fungi.</title>
        <authorList>
            <consortium name="DOE Joint Genome Institute"/>
            <person name="Mondo S.J."/>
            <person name="Dannebaum R.O."/>
            <person name="Kuo R.C."/>
            <person name="Labutti K."/>
            <person name="Haridas S."/>
            <person name="Kuo A."/>
            <person name="Salamov A."/>
            <person name="Ahrendt S.R."/>
            <person name="Lipzen A."/>
            <person name="Sullivan W."/>
            <person name="Andreopoulos W.B."/>
            <person name="Clum A."/>
            <person name="Lindquist E."/>
            <person name="Daum C."/>
            <person name="Ramamoorthy G.K."/>
            <person name="Gryganskyi A."/>
            <person name="Culley D."/>
            <person name="Magnuson J.K."/>
            <person name="James T.Y."/>
            <person name="O'Malley M.A."/>
            <person name="Stajich J.E."/>
            <person name="Spatafora J.W."/>
            <person name="Visel A."/>
            <person name="Grigoriev I.V."/>
        </authorList>
    </citation>
    <scope>NUCLEOTIDE SEQUENCE [LARGE SCALE GENOMIC DNA]</scope>
    <source>
        <strain evidence="4 5">NRRL 2496</strain>
    </source>
</reference>
<gene>
    <name evidence="4" type="ORF">BCR43DRAFT_481421</name>
</gene>
<dbReference type="GO" id="GO:0005938">
    <property type="term" value="C:cell cortex"/>
    <property type="evidence" value="ECO:0007669"/>
    <property type="project" value="TreeGrafter"/>
</dbReference>
<dbReference type="PANTHER" id="PTHR15228:SF25">
    <property type="entry name" value="F-BAR DOMAIN-CONTAINING PROTEIN"/>
    <property type="match status" value="1"/>
</dbReference>
<protein>
    <submittedName>
        <fullName evidence="4">Rho GTPase activation protein</fullName>
    </submittedName>
</protein>
<dbReference type="AlphaFoldDB" id="A0A1X2HRY2"/>
<dbReference type="STRING" id="13706.A0A1X2HRY2"/>